<accession>A0A140DMG6</accession>
<dbReference type="KEGG" id="cbei:LF65_06570"/>
<feature type="transmembrane region" description="Helical" evidence="1">
    <location>
        <begin position="39"/>
        <end position="60"/>
    </location>
</feature>
<dbReference type="Proteomes" id="UP000031866">
    <property type="component" value="Chromosome"/>
</dbReference>
<sequence length="92" mass="10714">MNSLFLGFVACFVAYFITDFFCQRLGVERLINSKRHMRISLFLIAVVFNIIGTSIIENFSSREYHFLLKSFLAGATTYFIVFILPFNNKKIK</sequence>
<dbReference type="EMBL" id="CP010086">
    <property type="protein sequence ID" value="AMK50451.1"/>
    <property type="molecule type" value="Genomic_DNA"/>
</dbReference>
<protein>
    <submittedName>
        <fullName evidence="2">Uncharacterized protein</fullName>
    </submittedName>
</protein>
<dbReference type="RefSeq" id="WP_061114890.1">
    <property type="nucleotide sequence ID" value="NZ_CP010086.2"/>
</dbReference>
<name>A0A140DMG6_CLOBE</name>
<evidence type="ECO:0000313" key="3">
    <source>
        <dbReference type="Proteomes" id="UP000031866"/>
    </source>
</evidence>
<feature type="transmembrane region" description="Helical" evidence="1">
    <location>
        <begin position="6"/>
        <end position="27"/>
    </location>
</feature>
<evidence type="ECO:0000313" key="2">
    <source>
        <dbReference type="EMBL" id="AMK50451.1"/>
    </source>
</evidence>
<feature type="transmembrane region" description="Helical" evidence="1">
    <location>
        <begin position="66"/>
        <end position="86"/>
    </location>
</feature>
<keyword evidence="1" id="KW-1133">Transmembrane helix</keyword>
<organism evidence="2 3">
    <name type="scientific">Clostridium beijerinckii</name>
    <name type="common">Clostridium MP</name>
    <dbReference type="NCBI Taxonomy" id="1520"/>
    <lineage>
        <taxon>Bacteria</taxon>
        <taxon>Bacillati</taxon>
        <taxon>Bacillota</taxon>
        <taxon>Clostridia</taxon>
        <taxon>Eubacteriales</taxon>
        <taxon>Clostridiaceae</taxon>
        <taxon>Clostridium</taxon>
    </lineage>
</organism>
<proteinExistence type="predicted"/>
<dbReference type="AlphaFoldDB" id="A0A140DMG6"/>
<evidence type="ECO:0000256" key="1">
    <source>
        <dbReference type="SAM" id="Phobius"/>
    </source>
</evidence>
<keyword evidence="1" id="KW-0812">Transmembrane</keyword>
<gene>
    <name evidence="2" type="ORF">LF65_06570</name>
</gene>
<keyword evidence="1" id="KW-0472">Membrane</keyword>
<reference evidence="3" key="1">
    <citation type="submission" date="2014-12" db="EMBL/GenBank/DDBJ databases">
        <title>Genome sequence of Clostridium beijerinckii strain 59B.</title>
        <authorList>
            <person name="Little G.T."/>
            <person name="Minton N.P."/>
        </authorList>
    </citation>
    <scope>NUCLEOTIDE SEQUENCE [LARGE SCALE GENOMIC DNA]</scope>
    <source>
        <strain evidence="3">59B</strain>
    </source>
</reference>